<protein>
    <submittedName>
        <fullName evidence="3">UDP-glucose 4-epimerase (EC)</fullName>
        <ecNumber evidence="3">5.1.3.2</ecNumber>
    </submittedName>
</protein>
<dbReference type="AlphaFoldDB" id="A0A6S6TNE4"/>
<evidence type="ECO:0000256" key="1">
    <source>
        <dbReference type="ARBA" id="ARBA00007637"/>
    </source>
</evidence>
<dbReference type="InterPro" id="IPR001509">
    <property type="entry name" value="Epimerase_deHydtase"/>
</dbReference>
<evidence type="ECO:0000259" key="2">
    <source>
        <dbReference type="Pfam" id="PF01370"/>
    </source>
</evidence>
<accession>A0A6S6TNE4</accession>
<dbReference type="GO" id="GO:0003978">
    <property type="term" value="F:UDP-glucose 4-epimerase activity"/>
    <property type="evidence" value="ECO:0007669"/>
    <property type="project" value="UniProtKB-EC"/>
</dbReference>
<reference evidence="3" key="1">
    <citation type="submission" date="2020-01" db="EMBL/GenBank/DDBJ databases">
        <authorList>
            <person name="Meier V. D."/>
            <person name="Meier V D."/>
        </authorList>
    </citation>
    <scope>NUCLEOTIDE SEQUENCE</scope>
    <source>
        <strain evidence="3">HLG_WM_MAG_10</strain>
    </source>
</reference>
<dbReference type="EMBL" id="CACVAQ010000275">
    <property type="protein sequence ID" value="CAA6819617.1"/>
    <property type="molecule type" value="Genomic_DNA"/>
</dbReference>
<dbReference type="Pfam" id="PF01370">
    <property type="entry name" value="Epimerase"/>
    <property type="match status" value="1"/>
</dbReference>
<dbReference type="EC" id="5.1.3.2" evidence="3"/>
<organism evidence="3">
    <name type="scientific">uncultured Aureispira sp</name>
    <dbReference type="NCBI Taxonomy" id="1331704"/>
    <lineage>
        <taxon>Bacteria</taxon>
        <taxon>Pseudomonadati</taxon>
        <taxon>Bacteroidota</taxon>
        <taxon>Saprospiria</taxon>
        <taxon>Saprospirales</taxon>
        <taxon>Saprospiraceae</taxon>
        <taxon>Aureispira</taxon>
        <taxon>environmental samples</taxon>
    </lineage>
</organism>
<comment type="similarity">
    <text evidence="1">Belongs to the NAD(P)-dependent epimerase/dehydratase family.</text>
</comment>
<gene>
    <name evidence="3" type="ORF">HELGO_WM17833</name>
</gene>
<proteinExistence type="inferred from homology"/>
<name>A0A6S6TNE4_9BACT</name>
<dbReference type="Gene3D" id="3.40.50.720">
    <property type="entry name" value="NAD(P)-binding Rossmann-like Domain"/>
    <property type="match status" value="1"/>
</dbReference>
<sequence length="308" mass="34372">MAKVFVTGGTGFMGSHIVELLLQEGHQITVLTSSSSIHPNIQHLQAKIKIVRGDFGNYQLMLQYLQDTDIIVHIAWTTVPKTASENPIYDAQTNIIGSIHLLEAAVKAKVKKVLFVSTGGALYGVPQYTPIDEAHPIRPISAYGISKMAFERYLHFFYQNKGLDYGIFRIANAYGTRQNLTKNQGVIGIWLQKIKENKAIEIWGDGSVVRDYIYVSDVAQIIAKGMHYQGTQKVFNVGSGLGYSLNDILNVCKKVSQKNPRVAYLNGRSFDVPVNILSIQKAVEELDWQPNISIEEGVQATWDWLTTL</sequence>
<evidence type="ECO:0000313" key="3">
    <source>
        <dbReference type="EMBL" id="CAA6819617.1"/>
    </source>
</evidence>
<feature type="domain" description="NAD-dependent epimerase/dehydratase" evidence="2">
    <location>
        <begin position="4"/>
        <end position="238"/>
    </location>
</feature>
<dbReference type="SUPFAM" id="SSF51735">
    <property type="entry name" value="NAD(P)-binding Rossmann-fold domains"/>
    <property type="match status" value="1"/>
</dbReference>
<keyword evidence="3" id="KW-0413">Isomerase</keyword>
<dbReference type="InterPro" id="IPR036291">
    <property type="entry name" value="NAD(P)-bd_dom_sf"/>
</dbReference>
<dbReference type="PANTHER" id="PTHR43000">
    <property type="entry name" value="DTDP-D-GLUCOSE 4,6-DEHYDRATASE-RELATED"/>
    <property type="match status" value="1"/>
</dbReference>